<sequence length="362" mass="41958">MAHQTTHRPPAVVFDRILSEIHLGLTSSVRGFILAWNNDYVWKTQLKSFSSLLISTLTVYVVIVCFCIPFRMLLWFLSFSPLFNTETYAHLHDLLSPSNLLVRLCWFIPLFAVFVMNNLLGYEKVFFSVLYSLHPTFAYQLQLRPRQKFLTMLYYFIRRTTILLGFVMLINLFRSVPLLGRFVPALWLLNYVRHTLSHTKSLAVRVVLLSMIAIVAFFEPIQSYAMSLLHIQLAATSLARELFDTYLSRLHHTKTPLPPVPLEKPQVYSNTLSTSFYMFGFQLPKIIQPLPLSTIHELAPHKHVRHFLRKHYVSLLIFTLPYVFLLSIPLFGFFCVGFAHGAAAYALLAIMQAEIERKQQQQ</sequence>
<feature type="transmembrane region" description="Helical" evidence="1">
    <location>
        <begin position="162"/>
        <end position="182"/>
    </location>
</feature>
<dbReference type="AlphaFoldDB" id="A0A814NNW2"/>
<evidence type="ECO:0000256" key="1">
    <source>
        <dbReference type="SAM" id="Phobius"/>
    </source>
</evidence>
<keyword evidence="6" id="KW-1185">Reference proteome</keyword>
<evidence type="ECO:0000313" key="2">
    <source>
        <dbReference type="EMBL" id="CAF1076719.1"/>
    </source>
</evidence>
<reference evidence="3" key="1">
    <citation type="submission" date="2021-02" db="EMBL/GenBank/DDBJ databases">
        <authorList>
            <person name="Nowell W R."/>
        </authorList>
    </citation>
    <scope>NUCLEOTIDE SEQUENCE</scope>
</reference>
<dbReference type="EMBL" id="CAJNOK010008935">
    <property type="protein sequence ID" value="CAF1076719.1"/>
    <property type="molecule type" value="Genomic_DNA"/>
</dbReference>
<feature type="transmembrane region" description="Helical" evidence="1">
    <location>
        <begin position="52"/>
        <end position="79"/>
    </location>
</feature>
<protein>
    <submittedName>
        <fullName evidence="3">Uncharacterized protein</fullName>
    </submittedName>
</protein>
<proteinExistence type="predicted"/>
<evidence type="ECO:0000313" key="6">
    <source>
        <dbReference type="Proteomes" id="UP000663829"/>
    </source>
</evidence>
<dbReference type="Proteomes" id="UP000681722">
    <property type="component" value="Unassembled WGS sequence"/>
</dbReference>
<organism evidence="3 6">
    <name type="scientific">Didymodactylos carnosus</name>
    <dbReference type="NCBI Taxonomy" id="1234261"/>
    <lineage>
        <taxon>Eukaryota</taxon>
        <taxon>Metazoa</taxon>
        <taxon>Spiralia</taxon>
        <taxon>Gnathifera</taxon>
        <taxon>Rotifera</taxon>
        <taxon>Eurotatoria</taxon>
        <taxon>Bdelloidea</taxon>
        <taxon>Philodinida</taxon>
        <taxon>Philodinidae</taxon>
        <taxon>Didymodactylos</taxon>
    </lineage>
</organism>
<dbReference type="EMBL" id="CAJNOQ010005367">
    <property type="protein sequence ID" value="CAF1096304.1"/>
    <property type="molecule type" value="Genomic_DNA"/>
</dbReference>
<feature type="transmembrane region" description="Helical" evidence="1">
    <location>
        <begin position="312"/>
        <end position="331"/>
    </location>
</feature>
<evidence type="ECO:0000313" key="4">
    <source>
        <dbReference type="EMBL" id="CAF3840327.1"/>
    </source>
</evidence>
<name>A0A814NNW2_9BILA</name>
<keyword evidence="1" id="KW-0812">Transmembrane</keyword>
<dbReference type="Proteomes" id="UP000663829">
    <property type="component" value="Unassembled WGS sequence"/>
</dbReference>
<feature type="transmembrane region" description="Helical" evidence="1">
    <location>
        <begin position="202"/>
        <end position="221"/>
    </location>
</feature>
<dbReference type="OrthoDB" id="10027401at2759"/>
<accession>A0A814NNW2</accession>
<feature type="transmembrane region" description="Helical" evidence="1">
    <location>
        <begin position="100"/>
        <end position="119"/>
    </location>
</feature>
<keyword evidence="1" id="KW-0472">Membrane</keyword>
<evidence type="ECO:0000313" key="3">
    <source>
        <dbReference type="EMBL" id="CAF1096304.1"/>
    </source>
</evidence>
<dbReference type="EMBL" id="CAJOBA010008951">
    <property type="protein sequence ID" value="CAF3840327.1"/>
    <property type="molecule type" value="Genomic_DNA"/>
</dbReference>
<dbReference type="Proteomes" id="UP000677228">
    <property type="component" value="Unassembled WGS sequence"/>
</dbReference>
<dbReference type="Proteomes" id="UP000682733">
    <property type="component" value="Unassembled WGS sequence"/>
</dbReference>
<evidence type="ECO:0000313" key="5">
    <source>
        <dbReference type="EMBL" id="CAF3861580.1"/>
    </source>
</evidence>
<keyword evidence="1" id="KW-1133">Transmembrane helix</keyword>
<comment type="caution">
    <text evidence="3">The sequence shown here is derived from an EMBL/GenBank/DDBJ whole genome shotgun (WGS) entry which is preliminary data.</text>
</comment>
<gene>
    <name evidence="3" type="ORF">GPM918_LOCUS18522</name>
    <name evidence="2" type="ORF">OVA965_LOCUS18163</name>
    <name evidence="5" type="ORF">SRO942_LOCUS18519</name>
    <name evidence="4" type="ORF">TMI583_LOCUS18175</name>
</gene>
<dbReference type="EMBL" id="CAJOBC010005367">
    <property type="protein sequence ID" value="CAF3861580.1"/>
    <property type="molecule type" value="Genomic_DNA"/>
</dbReference>